<reference evidence="1" key="1">
    <citation type="journal article" date="2009" name="Rice">
        <title>De Novo Next Generation Sequencing of Plant Genomes.</title>
        <authorList>
            <person name="Rounsley S."/>
            <person name="Marri P.R."/>
            <person name="Yu Y."/>
            <person name="He R."/>
            <person name="Sisneros N."/>
            <person name="Goicoechea J.L."/>
            <person name="Lee S.J."/>
            <person name="Angelova A."/>
            <person name="Kudrna D."/>
            <person name="Luo M."/>
            <person name="Affourtit J."/>
            <person name="Desany B."/>
            <person name="Knight J."/>
            <person name="Niazi F."/>
            <person name="Egholm M."/>
            <person name="Wing R.A."/>
        </authorList>
    </citation>
    <scope>NUCLEOTIDE SEQUENCE [LARGE SCALE GENOMIC DNA]</scope>
    <source>
        <strain evidence="1">cv. IRGC 105608</strain>
    </source>
</reference>
<reference evidence="1" key="2">
    <citation type="submission" date="2015-03" db="UniProtKB">
        <authorList>
            <consortium name="EnsemblPlants"/>
        </authorList>
    </citation>
    <scope>IDENTIFICATION</scope>
</reference>
<organism evidence="1">
    <name type="scientific">Oryza barthii</name>
    <dbReference type="NCBI Taxonomy" id="65489"/>
    <lineage>
        <taxon>Eukaryota</taxon>
        <taxon>Viridiplantae</taxon>
        <taxon>Streptophyta</taxon>
        <taxon>Embryophyta</taxon>
        <taxon>Tracheophyta</taxon>
        <taxon>Spermatophyta</taxon>
        <taxon>Magnoliopsida</taxon>
        <taxon>Liliopsida</taxon>
        <taxon>Poales</taxon>
        <taxon>Poaceae</taxon>
        <taxon>BOP clade</taxon>
        <taxon>Oryzoideae</taxon>
        <taxon>Oryzeae</taxon>
        <taxon>Oryzinae</taxon>
        <taxon>Oryza</taxon>
    </lineage>
</organism>
<dbReference type="Gramene" id="OBART05G21900.1">
    <property type="protein sequence ID" value="OBART05G21900.1"/>
    <property type="gene ID" value="OBART05G21900"/>
</dbReference>
<proteinExistence type="predicted"/>
<dbReference type="Proteomes" id="UP000026960">
    <property type="component" value="Chromosome 5"/>
</dbReference>
<name>A0A0D3G9H4_9ORYZ</name>
<accession>A0A0D3G9H4</accession>
<protein>
    <submittedName>
        <fullName evidence="1">Uncharacterized protein</fullName>
    </submittedName>
</protein>
<dbReference type="AlphaFoldDB" id="A0A0D3G9H4"/>
<dbReference type="EnsemblPlants" id="OBART05G21900.1">
    <property type="protein sequence ID" value="OBART05G21900.1"/>
    <property type="gene ID" value="OBART05G21900"/>
</dbReference>
<keyword evidence="2" id="KW-1185">Reference proteome</keyword>
<sequence>MVMVMLSTKLQSGLLDDVSSVAALLATNPGFLGSGNEAASALASIRSTWDMRGRSSGSLPASMVKCIRLKFGLDGNMDLTYQRWRLVLMQHENNVFMSQCRQADKTRTGAMQKQGRSEYSIR</sequence>
<dbReference type="PaxDb" id="65489-OBART05G21900.1"/>
<evidence type="ECO:0000313" key="2">
    <source>
        <dbReference type="Proteomes" id="UP000026960"/>
    </source>
</evidence>
<evidence type="ECO:0000313" key="1">
    <source>
        <dbReference type="EnsemblPlants" id="OBART05G21900.1"/>
    </source>
</evidence>
<dbReference type="HOGENOM" id="CLU_2030278_0_0_1"/>